<dbReference type="InterPro" id="IPR036188">
    <property type="entry name" value="FAD/NAD-bd_sf"/>
</dbReference>
<gene>
    <name evidence="2" type="primary">puuB_2</name>
    <name evidence="2" type="ORF">LuPra_03928</name>
</gene>
<dbReference type="OrthoDB" id="9806257at2"/>
<dbReference type="Gene3D" id="3.30.9.10">
    <property type="entry name" value="D-Amino Acid Oxidase, subunit A, domain 2"/>
    <property type="match status" value="1"/>
</dbReference>
<dbReference type="Pfam" id="PF01266">
    <property type="entry name" value="DAO"/>
    <property type="match status" value="1"/>
</dbReference>
<sequence>MGGGITGALVAHAFATAGISTTVLEAAAVGRGSTAASSALLLKEPDLELTQLTNRYGVRRSRRIWELSHQSVDQLIALLKRRRIRCDLKMRDAVYYATTAQAAERLRQEHELRARLGFESEWLGPVRLRRLTGITGHGAVLTKASAQFDPYRACVGILRAASAAGAHVFERSEVRRIEKTPDGVCISTRHGTLHADRVVIATGYATPRFRPLAGRFRMYRTYVLATEPLDIGQRDDVGLSDVMVWDTERPYHYARWTPDHRLLLGGGDRLVKPGQQRGQHSGTAARDLRAYFDAQLPALATVRTERVWEGLFAVTADSLPYIGPHRRYPRHWFALGYGGNGMTFGSLAARLLLERWQGVKSRDHALFEFARLRRP</sequence>
<dbReference type="InterPro" id="IPR006076">
    <property type="entry name" value="FAD-dep_OxRdtase"/>
</dbReference>
<dbReference type="SUPFAM" id="SSF51905">
    <property type="entry name" value="FAD/NAD(P)-binding domain"/>
    <property type="match status" value="1"/>
</dbReference>
<name>A0A143PS77_LUTPR</name>
<dbReference type="EMBL" id="CP015136">
    <property type="protein sequence ID" value="AMY10689.1"/>
    <property type="molecule type" value="Genomic_DNA"/>
</dbReference>
<evidence type="ECO:0000313" key="2">
    <source>
        <dbReference type="EMBL" id="AMY10689.1"/>
    </source>
</evidence>
<dbReference type="PATRIC" id="fig|1813736.3.peg.4149"/>
<dbReference type="STRING" id="1855912.LuPra_03928"/>
<dbReference type="GO" id="GO:0016491">
    <property type="term" value="F:oxidoreductase activity"/>
    <property type="evidence" value="ECO:0007669"/>
    <property type="project" value="UniProtKB-KW"/>
</dbReference>
<accession>A0A143PS77</accession>
<organism evidence="2 3">
    <name type="scientific">Luteitalea pratensis</name>
    <dbReference type="NCBI Taxonomy" id="1855912"/>
    <lineage>
        <taxon>Bacteria</taxon>
        <taxon>Pseudomonadati</taxon>
        <taxon>Acidobacteriota</taxon>
        <taxon>Vicinamibacteria</taxon>
        <taxon>Vicinamibacterales</taxon>
        <taxon>Vicinamibacteraceae</taxon>
        <taxon>Luteitalea</taxon>
    </lineage>
</organism>
<feature type="domain" description="FAD dependent oxidoreductase" evidence="1">
    <location>
        <begin position="2"/>
        <end position="354"/>
    </location>
</feature>
<evidence type="ECO:0000313" key="3">
    <source>
        <dbReference type="Proteomes" id="UP000076079"/>
    </source>
</evidence>
<protein>
    <submittedName>
        <fullName evidence="2">Gamma-glutamylputrescine oxidoreductase</fullName>
        <ecNumber evidence="2">1.4.3.-</ecNumber>
    </submittedName>
</protein>
<reference evidence="3" key="2">
    <citation type="submission" date="2016-04" db="EMBL/GenBank/DDBJ databases">
        <title>First Complete Genome Sequence of a Subdivision 6 Acidobacterium.</title>
        <authorList>
            <person name="Huang S."/>
            <person name="Vieira S."/>
            <person name="Bunk B."/>
            <person name="Riedel T."/>
            <person name="Sproeer C."/>
            <person name="Overmann J."/>
        </authorList>
    </citation>
    <scope>NUCLEOTIDE SEQUENCE [LARGE SCALE GENOMIC DNA]</scope>
    <source>
        <strain evidence="3">DSM 100886 HEG_-6_39</strain>
    </source>
</reference>
<dbReference type="PANTHER" id="PTHR13847:SF201">
    <property type="entry name" value="PUTATIBE OXIDOREDUCTASE"/>
    <property type="match status" value="1"/>
</dbReference>
<keyword evidence="2" id="KW-0560">Oxidoreductase</keyword>
<dbReference type="Proteomes" id="UP000076079">
    <property type="component" value="Chromosome"/>
</dbReference>
<proteinExistence type="predicted"/>
<evidence type="ECO:0000259" key="1">
    <source>
        <dbReference type="Pfam" id="PF01266"/>
    </source>
</evidence>
<reference evidence="2 3" key="1">
    <citation type="journal article" date="2016" name="Genome Announc.">
        <title>First Complete Genome Sequence of a Subdivision 6 Acidobacterium Strain.</title>
        <authorList>
            <person name="Huang S."/>
            <person name="Vieira S."/>
            <person name="Bunk B."/>
            <person name="Riedel T."/>
            <person name="Sproer C."/>
            <person name="Overmann J."/>
        </authorList>
    </citation>
    <scope>NUCLEOTIDE SEQUENCE [LARGE SCALE GENOMIC DNA]</scope>
    <source>
        <strain evidence="3">DSM 100886 HEG_-6_39</strain>
    </source>
</reference>
<dbReference type="Gene3D" id="3.50.50.60">
    <property type="entry name" value="FAD/NAD(P)-binding domain"/>
    <property type="match status" value="1"/>
</dbReference>
<dbReference type="PANTHER" id="PTHR13847">
    <property type="entry name" value="SARCOSINE DEHYDROGENASE-RELATED"/>
    <property type="match status" value="1"/>
</dbReference>
<dbReference type="KEGG" id="abac:LuPra_03928"/>
<dbReference type="AlphaFoldDB" id="A0A143PS77"/>
<keyword evidence="3" id="KW-1185">Reference proteome</keyword>
<dbReference type="EC" id="1.4.3.-" evidence="2"/>
<dbReference type="GO" id="GO:0005737">
    <property type="term" value="C:cytoplasm"/>
    <property type="evidence" value="ECO:0007669"/>
    <property type="project" value="TreeGrafter"/>
</dbReference>